<organism evidence="2 3">
    <name type="scientific">Saguinus oedipus</name>
    <name type="common">Cotton-top tamarin</name>
    <name type="synonym">Oedipomidas oedipus</name>
    <dbReference type="NCBI Taxonomy" id="9490"/>
    <lineage>
        <taxon>Eukaryota</taxon>
        <taxon>Metazoa</taxon>
        <taxon>Chordata</taxon>
        <taxon>Craniata</taxon>
        <taxon>Vertebrata</taxon>
        <taxon>Euteleostomi</taxon>
        <taxon>Mammalia</taxon>
        <taxon>Eutheria</taxon>
        <taxon>Euarchontoglires</taxon>
        <taxon>Primates</taxon>
        <taxon>Haplorrhini</taxon>
        <taxon>Platyrrhini</taxon>
        <taxon>Cebidae</taxon>
        <taxon>Callitrichinae</taxon>
        <taxon>Saguinus</taxon>
    </lineage>
</organism>
<proteinExistence type="predicted"/>
<evidence type="ECO:0000313" key="2">
    <source>
        <dbReference type="EMBL" id="KAK2118886.1"/>
    </source>
</evidence>
<dbReference type="Proteomes" id="UP001266305">
    <property type="component" value="Unassembled WGS sequence"/>
</dbReference>
<sequence length="199" mass="20807">MEILGIQTEQSRGLKDDACLRAVERALPGSWRAETGRPRNARSPGGRSGSRELRVAGLALDIPARVAPFPGDGSNLIPPGLQDSIRCSLLAFLCSPTAAPPPPPAPRLGMGRTAAKGTPALHGCWPLQVFPTALRFVELDLEKRHAIRLQGGAPRVSAGHPSRLPRRRPSCGPGGGCPVPAPAEQSHLLRGSPGVLASS</sequence>
<comment type="caution">
    <text evidence="2">The sequence shown here is derived from an EMBL/GenBank/DDBJ whole genome shotgun (WGS) entry which is preliminary data.</text>
</comment>
<feature type="region of interest" description="Disordered" evidence="1">
    <location>
        <begin position="31"/>
        <end position="52"/>
    </location>
</feature>
<dbReference type="EMBL" id="JASSZA010000001">
    <property type="protein sequence ID" value="KAK2118886.1"/>
    <property type="molecule type" value="Genomic_DNA"/>
</dbReference>
<gene>
    <name evidence="2" type="ORF">P7K49_000272</name>
</gene>
<evidence type="ECO:0000313" key="3">
    <source>
        <dbReference type="Proteomes" id="UP001266305"/>
    </source>
</evidence>
<feature type="region of interest" description="Disordered" evidence="1">
    <location>
        <begin position="152"/>
        <end position="199"/>
    </location>
</feature>
<reference evidence="2 3" key="1">
    <citation type="submission" date="2023-05" db="EMBL/GenBank/DDBJ databases">
        <title>B98-5 Cell Line De Novo Hybrid Assembly: An Optical Mapping Approach.</title>
        <authorList>
            <person name="Kananen K."/>
            <person name="Auerbach J.A."/>
            <person name="Kautto E."/>
            <person name="Blachly J.S."/>
        </authorList>
    </citation>
    <scope>NUCLEOTIDE SEQUENCE [LARGE SCALE GENOMIC DNA]</scope>
    <source>
        <strain evidence="2">B95-8</strain>
        <tissue evidence="2">Cell line</tissue>
    </source>
</reference>
<accession>A0ABQ9WB84</accession>
<keyword evidence="3" id="KW-1185">Reference proteome</keyword>
<protein>
    <submittedName>
        <fullName evidence="2">Uncharacterized protein</fullName>
    </submittedName>
</protein>
<evidence type="ECO:0000256" key="1">
    <source>
        <dbReference type="SAM" id="MobiDB-lite"/>
    </source>
</evidence>
<name>A0ABQ9WB84_SAGOE</name>